<gene>
    <name evidence="2" type="ORF">DFR69_1056</name>
</gene>
<keyword evidence="1" id="KW-1133">Transmembrane helix</keyword>
<evidence type="ECO:0000313" key="2">
    <source>
        <dbReference type="EMBL" id="PWV74940.1"/>
    </source>
</evidence>
<evidence type="ECO:0000313" key="3">
    <source>
        <dbReference type="Proteomes" id="UP000246410"/>
    </source>
</evidence>
<feature type="transmembrane region" description="Helical" evidence="1">
    <location>
        <begin position="58"/>
        <end position="77"/>
    </location>
</feature>
<reference evidence="2 3" key="1">
    <citation type="submission" date="2018-05" db="EMBL/GenBank/DDBJ databases">
        <title>Genomic Encyclopedia of Type Strains, Phase IV (KMG-IV): sequencing the most valuable type-strain genomes for metagenomic binning, comparative biology and taxonomic classification.</title>
        <authorList>
            <person name="Goeker M."/>
        </authorList>
    </citation>
    <scope>NUCLEOTIDE SEQUENCE [LARGE SCALE GENOMIC DNA]</scope>
    <source>
        <strain evidence="2 3">DSM 44717</strain>
    </source>
</reference>
<accession>A0A317NIM0</accession>
<keyword evidence="1" id="KW-0812">Transmembrane</keyword>
<proteinExistence type="predicted"/>
<keyword evidence="3" id="KW-1185">Reference proteome</keyword>
<dbReference type="EMBL" id="QGTL01000005">
    <property type="protein sequence ID" value="PWV74940.1"/>
    <property type="molecule type" value="Genomic_DNA"/>
</dbReference>
<dbReference type="SUPFAM" id="SSF52540">
    <property type="entry name" value="P-loop containing nucleoside triphosphate hydrolases"/>
    <property type="match status" value="1"/>
</dbReference>
<name>A0A317NIM0_9NOCA</name>
<evidence type="ECO:0000256" key="1">
    <source>
        <dbReference type="SAM" id="Phobius"/>
    </source>
</evidence>
<organism evidence="2 3">
    <name type="scientific">Nocardia neocaledoniensis</name>
    <dbReference type="NCBI Taxonomy" id="236511"/>
    <lineage>
        <taxon>Bacteria</taxon>
        <taxon>Bacillati</taxon>
        <taxon>Actinomycetota</taxon>
        <taxon>Actinomycetes</taxon>
        <taxon>Mycobacteriales</taxon>
        <taxon>Nocardiaceae</taxon>
        <taxon>Nocardia</taxon>
    </lineage>
</organism>
<evidence type="ECO:0008006" key="4">
    <source>
        <dbReference type="Google" id="ProtNLM"/>
    </source>
</evidence>
<dbReference type="Gene3D" id="3.40.50.300">
    <property type="entry name" value="P-loop containing nucleotide triphosphate hydrolases"/>
    <property type="match status" value="1"/>
</dbReference>
<sequence length="529" mass="57386">MRVKPAFSEVSLTSLVSPKVIGLALKSRSRPQWLGQAGAVSAALWASFVLTISADLGFHLLATVLATLIPAVVMWPARGKSYRFSMDTTGAATRKSVKRLRDHYNSLINLNCGEIIEMGPRIDLSPLGGVQRARVDARAEVDDSVPLSDDDFISELSEAERPCHLLVGTGGSGKSILILKLAAEFAADYLESSSKFIPLVLPLRDWSADVPLAEWTADQASYLYAIPQEITREWHSLGLVFLFLDGIDEVDSAHRGALVRQVKQWCDGNRGRAVVSSRLADGAWDQLAAELKISHVAVMRGFSHRRIVENLELALGNLTAGNVKRPYRPDVTRSARMLKEFAERDADVREQIMLGLNAASSIGRITTVDPQFSEDPALPALGIGNEYFALCEYESARAGYLAASRMKGSQLWALSLLMFAVCEFNLGNNGSARSAVEEYLSARSREAITPGESGNRVHLTTDDDRQILGAMSAGVSYDLGQVCSRSRLAPSRVSASLRRLSELGAVESPSNLATGARYRISDSFTVAGG</sequence>
<comment type="caution">
    <text evidence="2">The sequence shown here is derived from an EMBL/GenBank/DDBJ whole genome shotgun (WGS) entry which is preliminary data.</text>
</comment>
<dbReference type="AlphaFoldDB" id="A0A317NIM0"/>
<protein>
    <recommendedName>
        <fullName evidence="4">NACHT domain-containing protein</fullName>
    </recommendedName>
</protein>
<keyword evidence="1" id="KW-0472">Membrane</keyword>
<dbReference type="InterPro" id="IPR027417">
    <property type="entry name" value="P-loop_NTPase"/>
</dbReference>
<dbReference type="Proteomes" id="UP000246410">
    <property type="component" value="Unassembled WGS sequence"/>
</dbReference>